<dbReference type="AlphaFoldDB" id="A0A813TJY2"/>
<organism evidence="7 9">
    <name type="scientific">Adineta ricciae</name>
    <name type="common">Rotifer</name>
    <dbReference type="NCBI Taxonomy" id="249248"/>
    <lineage>
        <taxon>Eukaryota</taxon>
        <taxon>Metazoa</taxon>
        <taxon>Spiralia</taxon>
        <taxon>Gnathifera</taxon>
        <taxon>Rotifera</taxon>
        <taxon>Eurotatoria</taxon>
        <taxon>Bdelloidea</taxon>
        <taxon>Adinetida</taxon>
        <taxon>Adinetidae</taxon>
        <taxon>Adineta</taxon>
    </lineage>
</organism>
<feature type="transmembrane region" description="Helical" evidence="5">
    <location>
        <begin position="142"/>
        <end position="166"/>
    </location>
</feature>
<dbReference type="EMBL" id="CAJNOR010000139">
    <property type="protein sequence ID" value="CAF0813685.1"/>
    <property type="molecule type" value="Genomic_DNA"/>
</dbReference>
<feature type="transmembrane region" description="Helical" evidence="5">
    <location>
        <begin position="64"/>
        <end position="87"/>
    </location>
</feature>
<keyword evidence="2 5" id="KW-0812">Transmembrane</keyword>
<comment type="subcellular location">
    <subcellularLocation>
        <location evidence="1">Membrane</location>
    </subcellularLocation>
</comment>
<gene>
    <name evidence="8" type="ORF">EDS130_LOCUS21658</name>
    <name evidence="7" type="ORF">XAT740_LOCUS3597</name>
</gene>
<feature type="transmembrane region" description="Helical" evidence="5">
    <location>
        <begin position="201"/>
        <end position="220"/>
    </location>
</feature>
<feature type="transmembrane region" description="Helical" evidence="5">
    <location>
        <begin position="29"/>
        <end position="52"/>
    </location>
</feature>
<feature type="transmembrane region" description="Helical" evidence="5">
    <location>
        <begin position="241"/>
        <end position="262"/>
    </location>
</feature>
<evidence type="ECO:0000256" key="1">
    <source>
        <dbReference type="ARBA" id="ARBA00004370"/>
    </source>
</evidence>
<feature type="domain" description="G-protein coupled receptors family 1 profile" evidence="6">
    <location>
        <begin position="42"/>
        <end position="290"/>
    </location>
</feature>
<reference evidence="7" key="1">
    <citation type="submission" date="2021-02" db="EMBL/GenBank/DDBJ databases">
        <authorList>
            <person name="Nowell W R."/>
        </authorList>
    </citation>
    <scope>NUCLEOTIDE SEQUENCE</scope>
</reference>
<dbReference type="Proteomes" id="UP000663828">
    <property type="component" value="Unassembled WGS sequence"/>
</dbReference>
<keyword evidence="3 5" id="KW-1133">Transmembrane helix</keyword>
<sequence>MWNESDYDDDDTHAVVVVYDEIISLNVKFWVYLFVLIPSIICSLISLGHVIFNRVLRTALHNHVIVVVLFIGLFNTVTIYPWMLFFFRHQGVWYRSAIFCTIWAFIDWGLYFTQTMLFAWATIERHILIFHSNWLATKRKRFLLHYLPLILLLIYCLTFYIIVSFFPSCENYFNDTYMICAAFCFTNTYGLYMWDAVVHQVLPNVIIVVCSTGLLIRVVCRKYPMRRLFYSRKYRKMTIQLLSFSLLYLLFDFPLSLMNLMYLCGLSPDVCTTFYEYLLFFNYLMIPMLPFACIISTPGLKLKVKTFIS</sequence>
<feature type="transmembrane region" description="Helical" evidence="5">
    <location>
        <begin position="93"/>
        <end position="121"/>
    </location>
</feature>
<dbReference type="EMBL" id="CAJNOJ010000110">
    <property type="protein sequence ID" value="CAF1132573.1"/>
    <property type="molecule type" value="Genomic_DNA"/>
</dbReference>
<dbReference type="Gene3D" id="1.20.1070.10">
    <property type="entry name" value="Rhodopsin 7-helix transmembrane proteins"/>
    <property type="match status" value="1"/>
</dbReference>
<keyword evidence="9" id="KW-1185">Reference proteome</keyword>
<evidence type="ECO:0000256" key="5">
    <source>
        <dbReference type="SAM" id="Phobius"/>
    </source>
</evidence>
<evidence type="ECO:0000256" key="4">
    <source>
        <dbReference type="ARBA" id="ARBA00023136"/>
    </source>
</evidence>
<evidence type="ECO:0000259" key="6">
    <source>
        <dbReference type="PROSITE" id="PS50262"/>
    </source>
</evidence>
<dbReference type="SUPFAM" id="SSF81321">
    <property type="entry name" value="Family A G protein-coupled receptor-like"/>
    <property type="match status" value="1"/>
</dbReference>
<dbReference type="GO" id="GO:0016020">
    <property type="term" value="C:membrane"/>
    <property type="evidence" value="ECO:0007669"/>
    <property type="project" value="UniProtKB-SubCell"/>
</dbReference>
<dbReference type="OrthoDB" id="10035055at2759"/>
<keyword evidence="4 5" id="KW-0472">Membrane</keyword>
<dbReference type="PROSITE" id="PS50262">
    <property type="entry name" value="G_PROTEIN_RECEP_F1_2"/>
    <property type="match status" value="1"/>
</dbReference>
<dbReference type="Proteomes" id="UP000663852">
    <property type="component" value="Unassembled WGS sequence"/>
</dbReference>
<evidence type="ECO:0000313" key="9">
    <source>
        <dbReference type="Proteomes" id="UP000663828"/>
    </source>
</evidence>
<feature type="transmembrane region" description="Helical" evidence="5">
    <location>
        <begin position="274"/>
        <end position="295"/>
    </location>
</feature>
<evidence type="ECO:0000313" key="7">
    <source>
        <dbReference type="EMBL" id="CAF0813685.1"/>
    </source>
</evidence>
<evidence type="ECO:0000256" key="3">
    <source>
        <dbReference type="ARBA" id="ARBA00022989"/>
    </source>
</evidence>
<evidence type="ECO:0000313" key="8">
    <source>
        <dbReference type="EMBL" id="CAF1132573.1"/>
    </source>
</evidence>
<dbReference type="InterPro" id="IPR017452">
    <property type="entry name" value="GPCR_Rhodpsn_7TM"/>
</dbReference>
<accession>A0A813TJY2</accession>
<name>A0A813TJY2_ADIRI</name>
<evidence type="ECO:0000256" key="2">
    <source>
        <dbReference type="ARBA" id="ARBA00022692"/>
    </source>
</evidence>
<proteinExistence type="predicted"/>
<comment type="caution">
    <text evidence="7">The sequence shown here is derived from an EMBL/GenBank/DDBJ whole genome shotgun (WGS) entry which is preliminary data.</text>
</comment>
<protein>
    <recommendedName>
        <fullName evidence="6">G-protein coupled receptors family 1 profile domain-containing protein</fullName>
    </recommendedName>
</protein>